<evidence type="ECO:0000259" key="4">
    <source>
        <dbReference type="SMART" id="SM01359"/>
    </source>
</evidence>
<dbReference type="InterPro" id="IPR002890">
    <property type="entry name" value="MG2"/>
</dbReference>
<keyword evidence="7" id="KW-1185">Reference proteome</keyword>
<dbReference type="InterPro" id="IPR026284">
    <property type="entry name" value="A2MG_proteobact"/>
</dbReference>
<accession>A0A4Q1HMA1</accession>
<dbReference type="InterPro" id="IPR051802">
    <property type="entry name" value="YfhM-like"/>
</dbReference>
<keyword evidence="2" id="KW-0732">Signal</keyword>
<dbReference type="SUPFAM" id="SSF48239">
    <property type="entry name" value="Terpenoid cyclases/Protein prenyltransferases"/>
    <property type="match status" value="1"/>
</dbReference>
<evidence type="ECO:0000259" key="5">
    <source>
        <dbReference type="SMART" id="SM01360"/>
    </source>
</evidence>
<dbReference type="SMART" id="SM01419">
    <property type="entry name" value="Thiol-ester_cl"/>
    <property type="match status" value="1"/>
</dbReference>
<dbReference type="InterPro" id="IPR041203">
    <property type="entry name" value="Bact_A2M_MG5"/>
</dbReference>
<dbReference type="InterPro" id="IPR021868">
    <property type="entry name" value="Alpha_2_Macroglob_MG3"/>
</dbReference>
<dbReference type="Pfam" id="PF17973">
    <property type="entry name" value="bMG10"/>
    <property type="match status" value="1"/>
</dbReference>
<dbReference type="Gene3D" id="1.50.10.20">
    <property type="match status" value="1"/>
</dbReference>
<dbReference type="Gene3D" id="2.60.40.1930">
    <property type="match status" value="1"/>
</dbReference>
<dbReference type="Pfam" id="PF17972">
    <property type="entry name" value="bMG5"/>
    <property type="match status" value="1"/>
</dbReference>
<dbReference type="Proteomes" id="UP000290849">
    <property type="component" value="Unassembled WGS sequence"/>
</dbReference>
<evidence type="ECO:0000313" key="7">
    <source>
        <dbReference type="Proteomes" id="UP000290849"/>
    </source>
</evidence>
<dbReference type="InterPro" id="IPR011625">
    <property type="entry name" value="A2M_N_BRD"/>
</dbReference>
<dbReference type="InterPro" id="IPR008930">
    <property type="entry name" value="Terpenoid_cyclase/PrenylTrfase"/>
</dbReference>
<dbReference type="PANTHER" id="PTHR40094">
    <property type="entry name" value="ALPHA-2-MACROGLOBULIN HOMOLOG"/>
    <property type="match status" value="1"/>
</dbReference>
<dbReference type="InterPro" id="IPR001599">
    <property type="entry name" value="Macroglobln_a2"/>
</dbReference>
<dbReference type="PANTHER" id="PTHR40094:SF1">
    <property type="entry name" value="UBIQUITIN DOMAIN-CONTAINING PROTEIN"/>
    <property type="match status" value="1"/>
</dbReference>
<dbReference type="Pfam" id="PF01835">
    <property type="entry name" value="MG2"/>
    <property type="match status" value="1"/>
</dbReference>
<comment type="similarity">
    <text evidence="1">Belongs to the protease inhibitor I39 (alpha-2-macroglobulin) family. Bacterial alpha-2-macroglobulin subfamily.</text>
</comment>
<reference evidence="6 7" key="1">
    <citation type="journal article" date="2017" name="Int. J. Syst. Evol. Microbiol.">
        <title>Achromobacter aloeverae sp. nov., isolated from the root of Aloe vera (L.) Burm.f.</title>
        <authorList>
            <person name="Kuncharoen N."/>
            <person name="Muramatsu Y."/>
            <person name="Shibata C."/>
            <person name="Kamakura Y."/>
            <person name="Nakagawa Y."/>
            <person name="Tanasupawat S."/>
        </authorList>
    </citation>
    <scope>NUCLEOTIDE SEQUENCE [LARGE SCALE GENOMIC DNA]</scope>
    <source>
        <strain evidence="6 7">AVA-1</strain>
    </source>
</reference>
<proteinExistence type="inferred from homology"/>
<evidence type="ECO:0000256" key="3">
    <source>
        <dbReference type="SAM" id="MobiDB-lite"/>
    </source>
</evidence>
<dbReference type="Pfam" id="PF07678">
    <property type="entry name" value="TED_complement"/>
    <property type="match status" value="1"/>
</dbReference>
<dbReference type="InterPro" id="IPR011626">
    <property type="entry name" value="Alpha-macroglobulin_TED"/>
</dbReference>
<evidence type="ECO:0000313" key="6">
    <source>
        <dbReference type="EMBL" id="RXN91062.1"/>
    </source>
</evidence>
<feature type="domain" description="Alpha-2-macroglobulin" evidence="5">
    <location>
        <begin position="1006"/>
        <end position="1095"/>
    </location>
</feature>
<name>A0A4Q1HMA1_9BURK</name>
<dbReference type="SMART" id="SM01360">
    <property type="entry name" value="A2M"/>
    <property type="match status" value="1"/>
</dbReference>
<dbReference type="GO" id="GO:0004866">
    <property type="term" value="F:endopeptidase inhibitor activity"/>
    <property type="evidence" value="ECO:0007669"/>
    <property type="project" value="InterPro"/>
</dbReference>
<dbReference type="CDD" id="cd02891">
    <property type="entry name" value="A2M_like"/>
    <property type="match status" value="1"/>
</dbReference>
<dbReference type="SMART" id="SM01359">
    <property type="entry name" value="A2M_N_2"/>
    <property type="match status" value="1"/>
</dbReference>
<dbReference type="PIRSF" id="PIRSF038980">
    <property type="entry name" value="A2M_bac"/>
    <property type="match status" value="1"/>
</dbReference>
<feature type="domain" description="Alpha-2-macroglobulin bait region" evidence="4">
    <location>
        <begin position="800"/>
        <end position="944"/>
    </location>
</feature>
<sequence length="1725" mass="188694">MGAVAAVVVVLLVAVVVFLNRSPESRAPIAQSSSSAPAGAPAASGKVTPAAPATPTLPSAATVGAADPFGALSCKARQYADSLSLAVTFTQPVDRKAELTRFIEVIDTGPLKGGDADAKAKVQAAAGADTGKTVQGSWTVGDNPRMIYFPYVVPQHRYVIRLRADLPGEGGKVTLGSPSHCDVETEAMPPSFYFASKGVVLPAGQNGGLPVTTVNMPEVDVQFLRVAPERVPEFFDAVVGNRGSARDDDDDGRDYDDYYGNRSLKGLVSSWDLERLTTLSTSVYQGRFLTDDKANRSHVTFLPVEGIKELQEPGIYIAVMSQPGHFREEYQTTYFYVSDIGLHARRYANRIEAYTVSLKQGQAISGDTVELIDANGKTLAKAAADAQGHVRFDGSFDKARVIRASRGKEMTVLSLGDPALDLSEFDIQGLPSVDNNLFVYSGRDLYRPGETFNVSVLPRDADGRPLSGAPLTATIKRPDGRTVQTALWSPDKDQDKPRYVQHAIELPPDAQTGTWMLELRVDPAARRADATWAFKVEEFLPERMKLALQADDGPLAPGDALDIDVQGDYLYGAPAAGNRLLSSFTVKRDRYAQQQKWPGFIFGDVNDDSIKHYEELPESQLDDQGKGSIEVDTTNYKDASSPLKVRVSASLLESGGRPVVRSIERSIWPAEKLVAVRPLFDSDVTREGAPANFEVIRVDGKGELAPLEHAQVRLYKEERRYYWRYDDQRGWNSGYTDTEELVDSRVVALQARLPMSLPVNYGRYRLEINDPETSQTLKYRFYAGWGAQDDEAAGNRPDRVQMKLENVPAKPGDKVKLTLTPPHDGQALVTVEGDRMLWSTWVTAKATGTEVEIPVDPSWKRHDLYVGAVVFRPGSAGDRVTPARAVGLAYLPLQAEGRKLDVHLTAPAKVQPETRTTVKIKVDGAANKKATVTLSAVDVGILNIDQFQTPDPFNFFFGKHRYAPDLLDMYGKLIEKMDGTQGRLKWGGDAAMRGDTKTLPKKVKLVDLFSGPVTLNDKGEAEIPLDLPDFNGTLRLMAVAFTNEQYGSADAEMVVAAPIVAELSTPRFITPGDEAAIALDVTNLSGATQKVTVKLEANDPLAITDGVRTVTLKDKQRTTVRFNATTSGSYGLGLMRLTVDGQGGDKPVHIVRESVLQVQPAQAAERQVRRLRLMPGETSATQADWVAKYFPDSTTVSLTMSTEPPFNVARLVHDLLSYPYGCTEQTVSATLPWLLMDADTAKRYDVDKFSPALRQDKVNGALARLSGMRSSNGSYSLWGGDAGSRDIWLTAYATGFMQDARDRGFSVPEATIDRSRNWLLQQVQQTGSSFGSWSANLKRGVESGRVGTNELSVLREDHRRFAGLAAASLVLARDGKAPLSTVRQLYDTYQERARSPLPLVQLAAAFKLMGDEGRMKAALDQAMTRQYGMAFISGSSAYVDEWMGDYGSPVRDLALSYALMAQYDLRHERRETLLTDLAARLGGRSYFSTQEQMALLLAARTAGGKQNAPWEMTLANGTVRKVVQATGDRSVSLRAGDMGGLQLVNTGSQPVFAELDIQGSSINPPAPRADVIRVQRRWYRPDGTPWDGGVLQTGDILVAWIRADATRRIPDGLVVDRVPAGLEVENLNLTQNPDMNDWTIGNRRVADALSNPNIKHTEFRDDRYVAAVSLGSGAVDIFYLLRVVTPGKFAVPSTVAEDMYRPELRGVGDQWSKIEVRDRSAARTR</sequence>
<evidence type="ECO:0000256" key="1">
    <source>
        <dbReference type="ARBA" id="ARBA00010556"/>
    </source>
</evidence>
<dbReference type="InterPro" id="IPR041246">
    <property type="entry name" value="Bact_MG10"/>
</dbReference>
<dbReference type="EMBL" id="PYAL01000002">
    <property type="protein sequence ID" value="RXN91062.1"/>
    <property type="molecule type" value="Genomic_DNA"/>
</dbReference>
<gene>
    <name evidence="6" type="ORF">C7R54_07660</name>
</gene>
<dbReference type="InterPro" id="IPR047565">
    <property type="entry name" value="Alpha-macroglob_thiol-ester_cl"/>
</dbReference>
<feature type="region of interest" description="Disordered" evidence="3">
    <location>
        <begin position="27"/>
        <end position="51"/>
    </location>
</feature>
<protein>
    <submittedName>
        <fullName evidence="6">Alpha-2-macroglobulin</fullName>
    </submittedName>
</protein>
<comment type="caution">
    <text evidence="6">The sequence shown here is derived from an EMBL/GenBank/DDBJ whole genome shotgun (WGS) entry which is preliminary data.</text>
</comment>
<dbReference type="Pfam" id="PF00207">
    <property type="entry name" value="A2M"/>
    <property type="match status" value="1"/>
</dbReference>
<dbReference type="InterPro" id="IPR041462">
    <property type="entry name" value="Bact_A2M_MG6"/>
</dbReference>
<evidence type="ECO:0000256" key="2">
    <source>
        <dbReference type="ARBA" id="ARBA00022729"/>
    </source>
</evidence>
<dbReference type="Pfam" id="PF21142">
    <property type="entry name" value="A2M_bMG2"/>
    <property type="match status" value="1"/>
</dbReference>
<dbReference type="GO" id="GO:0005615">
    <property type="term" value="C:extracellular space"/>
    <property type="evidence" value="ECO:0007669"/>
    <property type="project" value="InterPro"/>
</dbReference>
<dbReference type="OrthoDB" id="9767116at2"/>
<dbReference type="Pfam" id="PF11974">
    <property type="entry name" value="bMG3"/>
    <property type="match status" value="1"/>
</dbReference>
<organism evidence="6 7">
    <name type="scientific">Achromobacter aloeverae</name>
    <dbReference type="NCBI Taxonomy" id="1750518"/>
    <lineage>
        <taxon>Bacteria</taxon>
        <taxon>Pseudomonadati</taxon>
        <taxon>Pseudomonadota</taxon>
        <taxon>Betaproteobacteria</taxon>
        <taxon>Burkholderiales</taxon>
        <taxon>Alcaligenaceae</taxon>
        <taxon>Achromobacter</taxon>
    </lineage>
</organism>
<dbReference type="InterPro" id="IPR049120">
    <property type="entry name" value="A2M_bMG2"/>
</dbReference>
<dbReference type="Pfam" id="PF17962">
    <property type="entry name" value="bMG6"/>
    <property type="match status" value="1"/>
</dbReference>
<dbReference type="Pfam" id="PF07703">
    <property type="entry name" value="A2M_BRD"/>
    <property type="match status" value="1"/>
</dbReference>